<feature type="compositionally biased region" description="Acidic residues" evidence="1">
    <location>
        <begin position="312"/>
        <end position="325"/>
    </location>
</feature>
<dbReference type="InterPro" id="IPR001810">
    <property type="entry name" value="F-box_dom"/>
</dbReference>
<dbReference type="InterPro" id="IPR053772">
    <property type="entry name" value="At1g61320/At1g61330-like"/>
</dbReference>
<dbReference type="PANTHER" id="PTHR34145">
    <property type="entry name" value="OS02G0105600 PROTEIN"/>
    <property type="match status" value="1"/>
</dbReference>
<proteinExistence type="predicted"/>
<evidence type="ECO:0000256" key="1">
    <source>
        <dbReference type="SAM" id="MobiDB-lite"/>
    </source>
</evidence>
<feature type="domain" description="F-box" evidence="2">
    <location>
        <begin position="22"/>
        <end position="60"/>
    </location>
</feature>
<evidence type="ECO:0000313" key="4">
    <source>
        <dbReference type="Proteomes" id="UP000188354"/>
    </source>
</evidence>
<evidence type="ECO:0000259" key="2">
    <source>
        <dbReference type="Pfam" id="PF00646"/>
    </source>
</evidence>
<reference evidence="3 4" key="1">
    <citation type="journal article" date="2017" name="Plant Biotechnol. J.">
        <title>A comprehensive draft genome sequence for lupin (Lupinus angustifolius), an emerging health food: insights into plant-microbe interactions and legume evolution.</title>
        <authorList>
            <person name="Hane J.K."/>
            <person name="Ming Y."/>
            <person name="Kamphuis L.G."/>
            <person name="Nelson M.N."/>
            <person name="Garg G."/>
            <person name="Atkins C.A."/>
            <person name="Bayer P.E."/>
            <person name="Bravo A."/>
            <person name="Bringans S."/>
            <person name="Cannon S."/>
            <person name="Edwards D."/>
            <person name="Foley R."/>
            <person name="Gao L.L."/>
            <person name="Harrison M.J."/>
            <person name="Huang W."/>
            <person name="Hurgobin B."/>
            <person name="Li S."/>
            <person name="Liu C.W."/>
            <person name="McGrath A."/>
            <person name="Morahan G."/>
            <person name="Murray J."/>
            <person name="Weller J."/>
            <person name="Jian J."/>
            <person name="Singh K.B."/>
        </authorList>
    </citation>
    <scope>NUCLEOTIDE SEQUENCE [LARGE SCALE GENOMIC DNA]</scope>
    <source>
        <strain evidence="4">cv. Tanjil</strain>
        <tissue evidence="3">Whole plant</tissue>
    </source>
</reference>
<dbReference type="EMBL" id="CM007361">
    <property type="protein sequence ID" value="OIW18254.1"/>
    <property type="molecule type" value="Genomic_DNA"/>
</dbReference>
<name>A0A1J7HZ45_LUPAN</name>
<dbReference type="AlphaFoldDB" id="A0A1J7HZ45"/>
<dbReference type="Proteomes" id="UP000188354">
    <property type="component" value="Chromosome LG01"/>
</dbReference>
<organism evidence="3 4">
    <name type="scientific">Lupinus angustifolius</name>
    <name type="common">Narrow-leaved blue lupine</name>
    <dbReference type="NCBI Taxonomy" id="3871"/>
    <lineage>
        <taxon>Eukaryota</taxon>
        <taxon>Viridiplantae</taxon>
        <taxon>Streptophyta</taxon>
        <taxon>Embryophyta</taxon>
        <taxon>Tracheophyta</taxon>
        <taxon>Spermatophyta</taxon>
        <taxon>Magnoliopsida</taxon>
        <taxon>eudicotyledons</taxon>
        <taxon>Gunneridae</taxon>
        <taxon>Pentapetalae</taxon>
        <taxon>rosids</taxon>
        <taxon>fabids</taxon>
        <taxon>Fabales</taxon>
        <taxon>Fabaceae</taxon>
        <taxon>Papilionoideae</taxon>
        <taxon>50 kb inversion clade</taxon>
        <taxon>genistoids sensu lato</taxon>
        <taxon>core genistoids</taxon>
        <taxon>Genisteae</taxon>
        <taxon>Lupinus</taxon>
    </lineage>
</organism>
<evidence type="ECO:0000313" key="3">
    <source>
        <dbReference type="EMBL" id="OIW18254.1"/>
    </source>
</evidence>
<protein>
    <recommendedName>
        <fullName evidence="2">F-box domain-containing protein</fullName>
    </recommendedName>
</protein>
<feature type="compositionally biased region" description="Basic and acidic residues" evidence="1">
    <location>
        <begin position="212"/>
        <end position="229"/>
    </location>
</feature>
<accession>A0A1J7HZ45</accession>
<gene>
    <name evidence="3" type="ORF">TanjilG_20309</name>
</gene>
<feature type="compositionally biased region" description="Basic and acidic residues" evidence="1">
    <location>
        <begin position="289"/>
        <end position="311"/>
    </location>
</feature>
<dbReference type="Gramene" id="OIW18254">
    <property type="protein sequence ID" value="OIW18254"/>
    <property type="gene ID" value="TanjilG_20309"/>
</dbReference>
<feature type="region of interest" description="Disordered" evidence="1">
    <location>
        <begin position="189"/>
        <end position="229"/>
    </location>
</feature>
<feature type="region of interest" description="Disordered" evidence="1">
    <location>
        <begin position="289"/>
        <end position="333"/>
    </location>
</feature>
<dbReference type="InterPro" id="IPR036047">
    <property type="entry name" value="F-box-like_dom_sf"/>
</dbReference>
<dbReference type="SUPFAM" id="SSF81383">
    <property type="entry name" value="F-box domain"/>
    <property type="match status" value="1"/>
</dbReference>
<dbReference type="Pfam" id="PF00646">
    <property type="entry name" value="F-box"/>
    <property type="match status" value="1"/>
</dbReference>
<dbReference type="PANTHER" id="PTHR34145:SF28">
    <property type="entry name" value="F-BOX DOMAIN-CONTAINING PROTEIN"/>
    <property type="match status" value="1"/>
</dbReference>
<sequence>MEQDSSYKVDTLEKSSDIEDRISELPNSIICYIFTFLNLKEVIRTKALSDTWKDRSMDMSILVFDPTVINIDLDDDVSLESIPLPQKYQFIERVDQLLEIFTINQSVSFTIWFPMGKQFTSHIDKWVNRAIEKECEKLDLEFKFARIDDEPYDFPFHILLSSEGVVVPVKSNPLFRRFEEFRKRRNGSTLKLEGTLSQDSPKKEGGNSQTTHENETETHDMDNKKEKEQVKEEIMIVRVISIEKFSRVVPLSNTECKCKCKTDKEKEEKEINTEQDNQETVFHVHAVAEVHEENNTIEKDKQEVDAKSDNEKSDDEDNDDDDERDDNGRLVYPRSPSFRIYCIETESKKEEEEKESKNESIGCKNESIVVQKKLASADSIHSAASRTSRNSNEVIENVEIESTQKRKGDKMKKFRAVRTLMKVKSCYHPMSSCTGDHRSRLLVAKTN</sequence>
<keyword evidence="4" id="KW-1185">Reference proteome</keyword>
<dbReference type="Gene3D" id="1.20.1280.50">
    <property type="match status" value="1"/>
</dbReference>